<evidence type="ECO:0000313" key="2">
    <source>
        <dbReference type="Proteomes" id="UP000237347"/>
    </source>
</evidence>
<name>A0AAW0L4T4_QUESU</name>
<organism evidence="1 2">
    <name type="scientific">Quercus suber</name>
    <name type="common">Cork oak</name>
    <dbReference type="NCBI Taxonomy" id="58331"/>
    <lineage>
        <taxon>Eukaryota</taxon>
        <taxon>Viridiplantae</taxon>
        <taxon>Streptophyta</taxon>
        <taxon>Embryophyta</taxon>
        <taxon>Tracheophyta</taxon>
        <taxon>Spermatophyta</taxon>
        <taxon>Magnoliopsida</taxon>
        <taxon>eudicotyledons</taxon>
        <taxon>Gunneridae</taxon>
        <taxon>Pentapetalae</taxon>
        <taxon>rosids</taxon>
        <taxon>fabids</taxon>
        <taxon>Fagales</taxon>
        <taxon>Fagaceae</taxon>
        <taxon>Quercus</taxon>
    </lineage>
</organism>
<protein>
    <submittedName>
        <fullName evidence="1">Uncharacterized protein</fullName>
    </submittedName>
</protein>
<keyword evidence="2" id="KW-1185">Reference proteome</keyword>
<reference evidence="1 2" key="1">
    <citation type="journal article" date="2018" name="Sci. Data">
        <title>The draft genome sequence of cork oak.</title>
        <authorList>
            <person name="Ramos A.M."/>
            <person name="Usie A."/>
            <person name="Barbosa P."/>
            <person name="Barros P.M."/>
            <person name="Capote T."/>
            <person name="Chaves I."/>
            <person name="Simoes F."/>
            <person name="Abreu I."/>
            <person name="Carrasquinho I."/>
            <person name="Faro C."/>
            <person name="Guimaraes J.B."/>
            <person name="Mendonca D."/>
            <person name="Nobrega F."/>
            <person name="Rodrigues L."/>
            <person name="Saibo N.J.M."/>
            <person name="Varela M.C."/>
            <person name="Egas C."/>
            <person name="Matos J."/>
            <person name="Miguel C.M."/>
            <person name="Oliveira M.M."/>
            <person name="Ricardo C.P."/>
            <person name="Goncalves S."/>
        </authorList>
    </citation>
    <scope>NUCLEOTIDE SEQUENCE [LARGE SCALE GENOMIC DNA]</scope>
    <source>
        <strain evidence="2">cv. HL8</strain>
    </source>
</reference>
<dbReference type="AlphaFoldDB" id="A0AAW0L4T4"/>
<dbReference type="Proteomes" id="UP000237347">
    <property type="component" value="Unassembled WGS sequence"/>
</dbReference>
<comment type="caution">
    <text evidence="1">The sequence shown here is derived from an EMBL/GenBank/DDBJ whole genome shotgun (WGS) entry which is preliminary data.</text>
</comment>
<accession>A0AAW0L4T4</accession>
<evidence type="ECO:0000313" key="1">
    <source>
        <dbReference type="EMBL" id="KAK7845503.1"/>
    </source>
</evidence>
<proteinExistence type="predicted"/>
<dbReference type="EMBL" id="PKMF04000169">
    <property type="protein sequence ID" value="KAK7845503.1"/>
    <property type="molecule type" value="Genomic_DNA"/>
</dbReference>
<sequence length="70" mass="8306">MNASGSIKAEGTRGKEVKRAPQIDYLGVKSSRHTFWWNHYSNECAKIEHHDFYMRKPAPTYKLIYFEAWQ</sequence>
<gene>
    <name evidence="1" type="ORF">CFP56_009229</name>
</gene>